<dbReference type="Proteomes" id="UP000724874">
    <property type="component" value="Unassembled WGS sequence"/>
</dbReference>
<evidence type="ECO:0000259" key="2">
    <source>
        <dbReference type="Pfam" id="PF00644"/>
    </source>
</evidence>
<feature type="compositionally biased region" description="Low complexity" evidence="1">
    <location>
        <begin position="162"/>
        <end position="177"/>
    </location>
</feature>
<feature type="compositionally biased region" description="Acidic residues" evidence="1">
    <location>
        <begin position="15"/>
        <end position="30"/>
    </location>
</feature>
<evidence type="ECO:0000313" key="3">
    <source>
        <dbReference type="EMBL" id="KAF8901076.1"/>
    </source>
</evidence>
<evidence type="ECO:0000256" key="1">
    <source>
        <dbReference type="SAM" id="MobiDB-lite"/>
    </source>
</evidence>
<dbReference type="PANTHER" id="PTHR31681">
    <property type="entry name" value="C2H2-LIKE ZINC FINGER PROTEIN"/>
    <property type="match status" value="1"/>
</dbReference>
<evidence type="ECO:0000313" key="4">
    <source>
        <dbReference type="Proteomes" id="UP000724874"/>
    </source>
</evidence>
<dbReference type="SUPFAM" id="SSF56399">
    <property type="entry name" value="ADP-ribosylation"/>
    <property type="match status" value="1"/>
</dbReference>
<keyword evidence="4" id="KW-1185">Reference proteome</keyword>
<name>A0A9P5TN96_GYMJU</name>
<dbReference type="Gene3D" id="3.90.228.10">
    <property type="match status" value="1"/>
</dbReference>
<protein>
    <recommendedName>
        <fullName evidence="2">PARP catalytic domain-containing protein</fullName>
    </recommendedName>
</protein>
<comment type="caution">
    <text evidence="3">The sequence shown here is derived from an EMBL/GenBank/DDBJ whole genome shotgun (WGS) entry which is preliminary data.</text>
</comment>
<dbReference type="OrthoDB" id="9514740at2759"/>
<dbReference type="GO" id="GO:0003950">
    <property type="term" value="F:NAD+ poly-ADP-ribosyltransferase activity"/>
    <property type="evidence" value="ECO:0007669"/>
    <property type="project" value="InterPro"/>
</dbReference>
<dbReference type="Pfam" id="PF00644">
    <property type="entry name" value="PARP"/>
    <property type="match status" value="1"/>
</dbReference>
<dbReference type="EMBL" id="JADNYJ010000044">
    <property type="protein sequence ID" value="KAF8901076.1"/>
    <property type="molecule type" value="Genomic_DNA"/>
</dbReference>
<sequence>MVNHSESSEPFNSDIDSDDEFLAEDDDDNLSLDGIYETTDNSIYETTDNPPAYYPGVALCIVCQQRPPYSKGGRSYPTCGLTCAAILENALNSTPAVGSTASPGPSTIRNGSYRGRGATTNADTQRPPSSTDPTIKHLTQHLGGHTPRRPRHLANRPNFLATPSRSASTTTTDDTISQPSPAPMIKCVVCLAKPCRDSRYVTCGLACAEKLCRGGANPNNCDYCHRRPKAPGFNQCGKACADSAKFACLLCKSRPKFKRYHLCGKTCKQIAIKSTPLILEAPPGHATYEMVENKFKTAWKYPGTPCPPIKKIYKIIEGKNFLQPYDRYKKSVGNEVFRYHGTTRRCTLGSQGNTKLCSNNTCPLCSILKSSFKTSLAKPSGAFGPGIYTSSASNKAYSYTSSGSGAMLLTKVILGKVRQVNGWNEVMSCPPGFNSVVFDRQNGSLNETIVYSDDAIRPVFLVIF</sequence>
<proteinExistence type="predicted"/>
<gene>
    <name evidence="3" type="ORF">CPB84DRAFT_1778420</name>
</gene>
<organism evidence="3 4">
    <name type="scientific">Gymnopilus junonius</name>
    <name type="common">Spectacular rustgill mushroom</name>
    <name type="synonym">Gymnopilus spectabilis subsp. junonius</name>
    <dbReference type="NCBI Taxonomy" id="109634"/>
    <lineage>
        <taxon>Eukaryota</taxon>
        <taxon>Fungi</taxon>
        <taxon>Dikarya</taxon>
        <taxon>Basidiomycota</taxon>
        <taxon>Agaricomycotina</taxon>
        <taxon>Agaricomycetes</taxon>
        <taxon>Agaricomycetidae</taxon>
        <taxon>Agaricales</taxon>
        <taxon>Agaricineae</taxon>
        <taxon>Hymenogastraceae</taxon>
        <taxon>Gymnopilus</taxon>
    </lineage>
</organism>
<dbReference type="PANTHER" id="PTHR31681:SF3">
    <property type="entry name" value="OS04G0690100 PROTEIN"/>
    <property type="match status" value="1"/>
</dbReference>
<feature type="compositionally biased region" description="Polar residues" evidence="1">
    <location>
        <begin position="94"/>
        <end position="110"/>
    </location>
</feature>
<dbReference type="AlphaFoldDB" id="A0A9P5TN96"/>
<feature type="compositionally biased region" description="Polar residues" evidence="1">
    <location>
        <begin position="1"/>
        <end position="11"/>
    </location>
</feature>
<feature type="domain" description="PARP catalytic" evidence="2">
    <location>
        <begin position="288"/>
        <end position="454"/>
    </location>
</feature>
<dbReference type="InterPro" id="IPR012317">
    <property type="entry name" value="Poly(ADP-ribose)pol_cat_dom"/>
</dbReference>
<reference evidence="3" key="1">
    <citation type="submission" date="2020-11" db="EMBL/GenBank/DDBJ databases">
        <authorList>
            <consortium name="DOE Joint Genome Institute"/>
            <person name="Ahrendt S."/>
            <person name="Riley R."/>
            <person name="Andreopoulos W."/>
            <person name="LaButti K."/>
            <person name="Pangilinan J."/>
            <person name="Ruiz-duenas F.J."/>
            <person name="Barrasa J.M."/>
            <person name="Sanchez-Garcia M."/>
            <person name="Camarero S."/>
            <person name="Miyauchi S."/>
            <person name="Serrano A."/>
            <person name="Linde D."/>
            <person name="Babiker R."/>
            <person name="Drula E."/>
            <person name="Ayuso-Fernandez I."/>
            <person name="Pacheco R."/>
            <person name="Padilla G."/>
            <person name="Ferreira P."/>
            <person name="Barriuso J."/>
            <person name="Kellner H."/>
            <person name="Castanera R."/>
            <person name="Alfaro M."/>
            <person name="Ramirez L."/>
            <person name="Pisabarro A.G."/>
            <person name="Kuo A."/>
            <person name="Tritt A."/>
            <person name="Lipzen A."/>
            <person name="He G."/>
            <person name="Yan M."/>
            <person name="Ng V."/>
            <person name="Cullen D."/>
            <person name="Martin F."/>
            <person name="Rosso M.-N."/>
            <person name="Henrissat B."/>
            <person name="Hibbett D."/>
            <person name="Martinez A.T."/>
            <person name="Grigoriev I.V."/>
        </authorList>
    </citation>
    <scope>NUCLEOTIDE SEQUENCE</scope>
    <source>
        <strain evidence="3">AH 44721</strain>
    </source>
</reference>
<feature type="compositionally biased region" description="Polar residues" evidence="1">
    <location>
        <begin position="118"/>
        <end position="133"/>
    </location>
</feature>
<feature type="region of interest" description="Disordered" evidence="1">
    <location>
        <begin position="94"/>
        <end position="177"/>
    </location>
</feature>
<accession>A0A9P5TN96</accession>
<feature type="region of interest" description="Disordered" evidence="1">
    <location>
        <begin position="1"/>
        <end position="34"/>
    </location>
</feature>